<name>A0A7I7RJN4_MYCCF</name>
<dbReference type="InterPro" id="IPR036890">
    <property type="entry name" value="HATPase_C_sf"/>
</dbReference>
<dbReference type="PROSITE" id="PS50112">
    <property type="entry name" value="PAS"/>
    <property type="match status" value="1"/>
</dbReference>
<dbReference type="GO" id="GO:0016791">
    <property type="term" value="F:phosphatase activity"/>
    <property type="evidence" value="ECO:0007669"/>
    <property type="project" value="TreeGrafter"/>
</dbReference>
<feature type="domain" description="PAS" evidence="3">
    <location>
        <begin position="41"/>
        <end position="83"/>
    </location>
</feature>
<proteinExistence type="predicted"/>
<dbReference type="SUPFAM" id="SSF55785">
    <property type="entry name" value="PYP-like sensor domain (PAS domain)"/>
    <property type="match status" value="1"/>
</dbReference>
<dbReference type="Proteomes" id="UP000466431">
    <property type="component" value="Chromosome"/>
</dbReference>
<dbReference type="Gene3D" id="3.60.40.10">
    <property type="entry name" value="PPM-type phosphatase domain"/>
    <property type="match status" value="1"/>
</dbReference>
<dbReference type="Gene3D" id="3.30.450.20">
    <property type="entry name" value="PAS domain"/>
    <property type="match status" value="1"/>
</dbReference>
<dbReference type="SUPFAM" id="SSF55874">
    <property type="entry name" value="ATPase domain of HSP90 chaperone/DNA topoisomerase II/histidine kinase"/>
    <property type="match status" value="1"/>
</dbReference>
<dbReference type="Pfam" id="PF07228">
    <property type="entry name" value="SpoIIE"/>
    <property type="match status" value="1"/>
</dbReference>
<dbReference type="CDD" id="cd00130">
    <property type="entry name" value="PAS"/>
    <property type="match status" value="1"/>
</dbReference>
<accession>A0A7I7RJN4</accession>
<keyword evidence="6" id="KW-1185">Reference proteome</keyword>
<dbReference type="EMBL" id="AP022591">
    <property type="protein sequence ID" value="BBY44782.1"/>
    <property type="molecule type" value="Genomic_DNA"/>
</dbReference>
<feature type="domain" description="PAC" evidence="4">
    <location>
        <begin position="111"/>
        <end position="163"/>
    </location>
</feature>
<dbReference type="InterPro" id="IPR003594">
    <property type="entry name" value="HATPase_dom"/>
</dbReference>
<dbReference type="InterPro" id="IPR036457">
    <property type="entry name" value="PPM-type-like_dom_sf"/>
</dbReference>
<dbReference type="InterPro" id="IPR052016">
    <property type="entry name" value="Bact_Sigma-Reg"/>
</dbReference>
<keyword evidence="1" id="KW-0378">Hydrolase</keyword>
<evidence type="ECO:0000256" key="2">
    <source>
        <dbReference type="SAM" id="MobiDB-lite"/>
    </source>
</evidence>
<dbReference type="Pfam" id="PF13581">
    <property type="entry name" value="HATPase_c_2"/>
    <property type="match status" value="1"/>
</dbReference>
<evidence type="ECO:0000259" key="4">
    <source>
        <dbReference type="PROSITE" id="PS50113"/>
    </source>
</evidence>
<feature type="compositionally biased region" description="Basic and acidic residues" evidence="2">
    <location>
        <begin position="1"/>
        <end position="11"/>
    </location>
</feature>
<evidence type="ECO:0008006" key="7">
    <source>
        <dbReference type="Google" id="ProtNLM"/>
    </source>
</evidence>
<reference evidence="5 6" key="1">
    <citation type="journal article" date="2019" name="Emerg. Microbes Infect.">
        <title>Comprehensive subspecies identification of 175 nontuberculous mycobacteria species based on 7547 genomic profiles.</title>
        <authorList>
            <person name="Matsumoto Y."/>
            <person name="Kinjo T."/>
            <person name="Motooka D."/>
            <person name="Nabeya D."/>
            <person name="Jung N."/>
            <person name="Uechi K."/>
            <person name="Horii T."/>
            <person name="Iida T."/>
            <person name="Fujita J."/>
            <person name="Nakamura S."/>
        </authorList>
    </citation>
    <scope>NUCLEOTIDE SEQUENCE [LARGE SCALE GENOMIC DNA]</scope>
    <source>
        <strain evidence="5 6">JCM 18439</strain>
    </source>
</reference>
<dbReference type="PANTHER" id="PTHR43156">
    <property type="entry name" value="STAGE II SPORULATION PROTEIN E-RELATED"/>
    <property type="match status" value="1"/>
</dbReference>
<dbReference type="CDD" id="cd16936">
    <property type="entry name" value="HATPase_RsbW-like"/>
    <property type="match status" value="1"/>
</dbReference>
<dbReference type="InterPro" id="IPR001610">
    <property type="entry name" value="PAC"/>
</dbReference>
<dbReference type="Gene3D" id="3.30.565.10">
    <property type="entry name" value="Histidine kinase-like ATPase, C-terminal domain"/>
    <property type="match status" value="1"/>
</dbReference>
<dbReference type="PANTHER" id="PTHR43156:SF2">
    <property type="entry name" value="STAGE II SPORULATION PROTEIN E"/>
    <property type="match status" value="1"/>
</dbReference>
<dbReference type="SUPFAM" id="SSF81606">
    <property type="entry name" value="PP2C-like"/>
    <property type="match status" value="1"/>
</dbReference>
<gene>
    <name evidence="5" type="ORF">MCEL_30770</name>
</gene>
<evidence type="ECO:0000313" key="5">
    <source>
        <dbReference type="EMBL" id="BBY44782.1"/>
    </source>
</evidence>
<feature type="region of interest" description="Disordered" evidence="2">
    <location>
        <begin position="1"/>
        <end position="25"/>
    </location>
</feature>
<evidence type="ECO:0000256" key="1">
    <source>
        <dbReference type="ARBA" id="ARBA00022801"/>
    </source>
</evidence>
<evidence type="ECO:0000259" key="3">
    <source>
        <dbReference type="PROSITE" id="PS50112"/>
    </source>
</evidence>
<dbReference type="InterPro" id="IPR001932">
    <property type="entry name" value="PPM-type_phosphatase-like_dom"/>
</dbReference>
<dbReference type="InterPro" id="IPR000014">
    <property type="entry name" value="PAS"/>
</dbReference>
<dbReference type="KEGG" id="mcee:MCEL_30770"/>
<evidence type="ECO:0000313" key="6">
    <source>
        <dbReference type="Proteomes" id="UP000466431"/>
    </source>
</evidence>
<dbReference type="InterPro" id="IPR029016">
    <property type="entry name" value="GAF-like_dom_sf"/>
</dbReference>
<dbReference type="InterPro" id="IPR035965">
    <property type="entry name" value="PAS-like_dom_sf"/>
</dbReference>
<protein>
    <recommendedName>
        <fullName evidence="7">Stage II sporulation protein E</fullName>
    </recommendedName>
</protein>
<dbReference type="InterPro" id="IPR000700">
    <property type="entry name" value="PAS-assoc_C"/>
</dbReference>
<dbReference type="SMART" id="SM00086">
    <property type="entry name" value="PAC"/>
    <property type="match status" value="1"/>
</dbReference>
<organism evidence="5 6">
    <name type="scientific">Mycolicibacterium celeriflavum</name>
    <name type="common">Mycobacterium celeriflavum</name>
    <dbReference type="NCBI Taxonomy" id="1249101"/>
    <lineage>
        <taxon>Bacteria</taxon>
        <taxon>Bacillati</taxon>
        <taxon>Actinomycetota</taxon>
        <taxon>Actinomycetes</taxon>
        <taxon>Mycobacteriales</taxon>
        <taxon>Mycobacteriaceae</taxon>
        <taxon>Mycolicibacterium</taxon>
    </lineage>
</organism>
<dbReference type="Gene3D" id="3.30.450.40">
    <property type="match status" value="1"/>
</dbReference>
<dbReference type="NCBIfam" id="TIGR00229">
    <property type="entry name" value="sensory_box"/>
    <property type="match status" value="1"/>
</dbReference>
<dbReference type="Pfam" id="PF13426">
    <property type="entry name" value="PAS_9"/>
    <property type="match status" value="1"/>
</dbReference>
<dbReference type="SMART" id="SM00331">
    <property type="entry name" value="PP2C_SIG"/>
    <property type="match status" value="1"/>
</dbReference>
<sequence>MLGDSGERERGGPTASNMTDPGDLYHRYERERARADDLADRDEFRGALVNSLQEGFFVADNHGCVVEINDAFAEITGYGQEGLPYPMPHPWVIDEAAADERKTALLRDGRDTAEIRIRHRDGRLRWVAVSINAVPDHHSRRGLYVGTIRDVTGPRAAAERDRAVARLATAVSVAKNVDEVLAITLAQCRIPLDARRLMAIMWPKTEGEQPTVRVAGEPAVAGWEDLDEDWRRTFEDARRWIPLTVTPVGGAPSVGTTRGFVAVLSAARDVVLCLEHRAPRVVSAEDRRLIGALVGHLSLAMQHVRQFESARETSLTLQRSLLAPTDLPPGSAVRYEPAVHPLEIGGDFYDVLPVGEHRIGLVVGDCVGRGLSAAAVMGQLRASTRALLLTGAQPSTVLEHLDSVAEFIPDAFCTTVFVAIIDTETETVQYSSAGHVPPVLVSEAAPPQLLDAASSVPLAVKHPQPRQQATHPLAPDSTLMLYTDGLVERRGRPIDAQIERVAAVVADTAELPIEEVADAVLARMAPEAGYDDDVAIVLYRSTRAALVIDDTATAPKLTEVRHRLAAWLAANGVSDASAADLILVVNEACSNSVEHGYRGREPGRMRVEAEMHDAAVHVRVTDFGSWKAPAADPGTRGRGLVLMRAVSDHVDLDGTPAGTTVAMTFQLPEIRL</sequence>
<dbReference type="PROSITE" id="PS50113">
    <property type="entry name" value="PAC"/>
    <property type="match status" value="1"/>
</dbReference>
<dbReference type="AlphaFoldDB" id="A0A7I7RJN4"/>